<evidence type="ECO:0000313" key="2">
    <source>
        <dbReference type="EMBL" id="KAF6727459.1"/>
    </source>
</evidence>
<accession>A0A834CDZ6</accession>
<dbReference type="Proteomes" id="UP000646548">
    <property type="component" value="Unassembled WGS sequence"/>
</dbReference>
<dbReference type="EMBL" id="WKFB01000303">
    <property type="protein sequence ID" value="KAF6727459.1"/>
    <property type="molecule type" value="Genomic_DNA"/>
</dbReference>
<gene>
    <name evidence="2" type="ORF">FQA47_012267</name>
</gene>
<dbReference type="AlphaFoldDB" id="A0A834CDZ6"/>
<comment type="caution">
    <text evidence="2">The sequence shown here is derived from an EMBL/GenBank/DDBJ whole genome shotgun (WGS) entry which is preliminary data.</text>
</comment>
<name>A0A834CDZ6_ORYME</name>
<sequence>MMMMMMMTSSPISEVKVWTPGMETLSRGRTDSRFGLQTGCGFLQEVMFSRVFLSSFLLKDPDHCPGLGGILVVTMVTSFLVLYNSSSRDGPPSRSSAPRWDPPKRRPALVGYSSVPDRKVNLRRMTF</sequence>
<feature type="region of interest" description="Disordered" evidence="1">
    <location>
        <begin position="85"/>
        <end position="111"/>
    </location>
</feature>
<feature type="compositionally biased region" description="Low complexity" evidence="1">
    <location>
        <begin position="85"/>
        <end position="99"/>
    </location>
</feature>
<organism evidence="2 3">
    <name type="scientific">Oryzias melastigma</name>
    <name type="common">Marine medaka</name>
    <dbReference type="NCBI Taxonomy" id="30732"/>
    <lineage>
        <taxon>Eukaryota</taxon>
        <taxon>Metazoa</taxon>
        <taxon>Chordata</taxon>
        <taxon>Craniata</taxon>
        <taxon>Vertebrata</taxon>
        <taxon>Euteleostomi</taxon>
        <taxon>Actinopterygii</taxon>
        <taxon>Neopterygii</taxon>
        <taxon>Teleostei</taxon>
        <taxon>Neoteleostei</taxon>
        <taxon>Acanthomorphata</taxon>
        <taxon>Ovalentaria</taxon>
        <taxon>Atherinomorphae</taxon>
        <taxon>Beloniformes</taxon>
        <taxon>Adrianichthyidae</taxon>
        <taxon>Oryziinae</taxon>
        <taxon>Oryzias</taxon>
    </lineage>
</organism>
<evidence type="ECO:0000256" key="1">
    <source>
        <dbReference type="SAM" id="MobiDB-lite"/>
    </source>
</evidence>
<reference evidence="2" key="1">
    <citation type="journal article" name="BMC Genomics">
        <title>Long-read sequencing and de novo genome assembly of marine medaka (Oryzias melastigma).</title>
        <authorList>
            <person name="Liang P."/>
            <person name="Saqib H.S.A."/>
            <person name="Ni X."/>
            <person name="Shen Y."/>
        </authorList>
    </citation>
    <scope>NUCLEOTIDE SEQUENCE</scope>
    <source>
        <strain evidence="2">Bigg-433</strain>
    </source>
</reference>
<proteinExistence type="predicted"/>
<protein>
    <submittedName>
        <fullName evidence="2">Uncharacterized protein</fullName>
    </submittedName>
</protein>
<evidence type="ECO:0000313" key="3">
    <source>
        <dbReference type="Proteomes" id="UP000646548"/>
    </source>
</evidence>